<evidence type="ECO:0000256" key="1">
    <source>
        <dbReference type="ARBA" id="ARBA00023254"/>
    </source>
</evidence>
<evidence type="ECO:0000313" key="3">
    <source>
        <dbReference type="EMBL" id="TPX60019.1"/>
    </source>
</evidence>
<dbReference type="Pfam" id="PF08631">
    <property type="entry name" value="SPO22"/>
    <property type="match status" value="1"/>
</dbReference>
<dbReference type="InterPro" id="IPR013940">
    <property type="entry name" value="Spo22/ZIP4/TEX11"/>
</dbReference>
<comment type="caution">
    <text evidence="3">The sequence shown here is derived from an EMBL/GenBank/DDBJ whole genome shotgun (WGS) entry which is preliminary data.</text>
</comment>
<dbReference type="SUPFAM" id="SSF48452">
    <property type="entry name" value="TPR-like"/>
    <property type="match status" value="2"/>
</dbReference>
<evidence type="ECO:0000256" key="2">
    <source>
        <dbReference type="ARBA" id="ARBA00031845"/>
    </source>
</evidence>
<organism evidence="3 4">
    <name type="scientific">Powellomyces hirtus</name>
    <dbReference type="NCBI Taxonomy" id="109895"/>
    <lineage>
        <taxon>Eukaryota</taxon>
        <taxon>Fungi</taxon>
        <taxon>Fungi incertae sedis</taxon>
        <taxon>Chytridiomycota</taxon>
        <taxon>Chytridiomycota incertae sedis</taxon>
        <taxon>Chytridiomycetes</taxon>
        <taxon>Spizellomycetales</taxon>
        <taxon>Powellomycetaceae</taxon>
        <taxon>Powellomyces</taxon>
    </lineage>
</organism>
<proteinExistence type="predicted"/>
<dbReference type="GO" id="GO:0090173">
    <property type="term" value="P:regulation of synaptonemal complex assembly"/>
    <property type="evidence" value="ECO:0007669"/>
    <property type="project" value="InterPro"/>
</dbReference>
<accession>A0A507E7I9</accession>
<reference evidence="3 4" key="1">
    <citation type="journal article" date="2019" name="Sci. Rep.">
        <title>Comparative genomics of chytrid fungi reveal insights into the obligate biotrophic and pathogenic lifestyle of Synchytrium endobioticum.</title>
        <authorList>
            <person name="van de Vossenberg B.T.L.H."/>
            <person name="Warris S."/>
            <person name="Nguyen H.D.T."/>
            <person name="van Gent-Pelzer M.P.E."/>
            <person name="Joly D.L."/>
            <person name="van de Geest H.C."/>
            <person name="Bonants P.J.M."/>
            <person name="Smith D.S."/>
            <person name="Levesque C.A."/>
            <person name="van der Lee T.A.J."/>
        </authorList>
    </citation>
    <scope>NUCLEOTIDE SEQUENCE [LARGE SCALE GENOMIC DNA]</scope>
    <source>
        <strain evidence="3 4">CBS 809.83</strain>
    </source>
</reference>
<gene>
    <name evidence="3" type="ORF">PhCBS80983_g02038</name>
</gene>
<dbReference type="Proteomes" id="UP000318582">
    <property type="component" value="Unassembled WGS sequence"/>
</dbReference>
<dbReference type="STRING" id="109895.A0A507E7I9"/>
<sequence length="947" mass="106458">MEGTPSAHCEELVSNIESLADTTISEAAKTNVINDTFIVTNCENIVQIARELEKVKASGTSDEFGALVDRIDDAGVRIWNDTVKQKSSEAGALYVRLLGPMRSAALALLRLAASGDLNERVVVKLANLAMKTGRAWFDVGDYEKGREYYDVCLKVQFCMGFSEYSAPNPAWQYLDNPSERGFAKSAEIKKLVTIVSAYKAELEFMDINSPVAFMLMRRALESDDFSSLAHRELQEVSRICLECARKASKQSDAIQWSKFAIDALESCQSTSSGEPDLKTEILLFLATLYLDTSAWETAEQAIDLALEESPDTLFGYYLKMKCLAQNGQPRGNIAEIFAQAVDKCSSKLTDPAAFKLLMGMIHLLAKYGSPSAAASGIDAALGRFTETASNIEKIEKLKILKVYLLISTNDPRDDISHEVDKINPFAKTTQNQRWPEHIGAAQENRWGDAIKWFKCSRRLLLEDPNDARNAEIVKRKMATCYLELKEYELAYEALDIEDTTKEPSSESSFLACIVRMELGDNIRAMEHLTRIPCTDDTFRYFICAAQLAFKKGKQQKADKACLQKVLRHVVTSSLDWSRDHNKTNLLSVLRCLIRLTCGLLESTEREVALAEIVSYITKAFTLLKDWQLDESRDMAAFTAECTWLHRTAWNVALTAATVGETEHACSLYELTSDVICLADEKTLPLLQIRKVCLFAVTAGYVSMFRKPPVTEDSPADFLAKALVSLTALRQVCTKISAMDSSVALRDDPVLHQSIYLEFEIKVKSELWTHVENILEYADSVESPVEVFERMADTVTRYKCPSAVVFLTIQATLNTIMKREPEFDMRKFSQWFRILIRTSLVANKPAALGLYQQVLSILKSSTGESSYPKQETEWLMVTAWNLGCEYWSTNDSENAKKWCELAMALSDYVDESPLITQVSFTALMFYIMPLAHSWTLSFRRYGKATPTY</sequence>
<dbReference type="EMBL" id="QEAQ01000019">
    <property type="protein sequence ID" value="TPX60019.1"/>
    <property type="molecule type" value="Genomic_DNA"/>
</dbReference>
<dbReference type="PANTHER" id="PTHR40375:SF2">
    <property type="entry name" value="SPORULATION-SPECIFIC PROTEIN 22"/>
    <property type="match status" value="1"/>
</dbReference>
<evidence type="ECO:0000313" key="4">
    <source>
        <dbReference type="Proteomes" id="UP000318582"/>
    </source>
</evidence>
<dbReference type="AlphaFoldDB" id="A0A507E7I9"/>
<dbReference type="Gene3D" id="1.25.40.10">
    <property type="entry name" value="Tetratricopeptide repeat domain"/>
    <property type="match status" value="1"/>
</dbReference>
<dbReference type="InterPro" id="IPR039057">
    <property type="entry name" value="Spo22/ZIP4"/>
</dbReference>
<dbReference type="PANTHER" id="PTHR40375">
    <property type="entry name" value="SPORULATION-SPECIFIC PROTEIN 22"/>
    <property type="match status" value="1"/>
</dbReference>
<keyword evidence="4" id="KW-1185">Reference proteome</keyword>
<dbReference type="GO" id="GO:0051321">
    <property type="term" value="P:meiotic cell cycle"/>
    <property type="evidence" value="ECO:0007669"/>
    <property type="project" value="UniProtKB-KW"/>
</dbReference>
<name>A0A507E7I9_9FUNG</name>
<keyword evidence="1" id="KW-0469">Meiosis</keyword>
<dbReference type="InterPro" id="IPR011990">
    <property type="entry name" value="TPR-like_helical_dom_sf"/>
</dbReference>
<protein>
    <recommendedName>
        <fullName evidence="2">Protein ZIP4 homolog</fullName>
    </recommendedName>
</protein>